<dbReference type="RefSeq" id="WP_154535003.1">
    <property type="nucleotide sequence ID" value="NZ_VUNG01000037.1"/>
</dbReference>
<organism evidence="1 2">
    <name type="scientific">Hallella mizrahii</name>
    <dbReference type="NCBI Taxonomy" id="2606637"/>
    <lineage>
        <taxon>Bacteria</taxon>
        <taxon>Pseudomonadati</taxon>
        <taxon>Bacteroidota</taxon>
        <taxon>Bacteroidia</taxon>
        <taxon>Bacteroidales</taxon>
        <taxon>Prevotellaceae</taxon>
        <taxon>Hallella</taxon>
    </lineage>
</organism>
<keyword evidence="2" id="KW-1185">Reference proteome</keyword>
<dbReference type="AlphaFoldDB" id="A0A7K0KHL8"/>
<dbReference type="EMBL" id="VUNG01000037">
    <property type="protein sequence ID" value="MST85418.1"/>
    <property type="molecule type" value="Genomic_DNA"/>
</dbReference>
<proteinExistence type="predicted"/>
<evidence type="ECO:0000313" key="2">
    <source>
        <dbReference type="Proteomes" id="UP000438914"/>
    </source>
</evidence>
<accession>A0A7K0KHL8</accession>
<dbReference type="Proteomes" id="UP000438914">
    <property type="component" value="Unassembled WGS sequence"/>
</dbReference>
<sequence length="263" mass="30699">MDVITRNFFRLILSGSLDEQEPMEPMSAFKWQRLFQMVQTQHVEDSTLKGIAKHQKDEMMNIPQELTKTQTLATNQQPKIQLSNRFLNYRLHKIINNEYHAIDTNIEAVELLKIIVNNVSSMLNNGIMLGGLIQLGSFLRTKGDKVDFVKLERWLSKLHIRRMAQLQGSMLMAVFMFEQDELPFVEHVESSAYKLVMRSVHHTVNDTAEEWHFRQGKAGFLQNNSSLLRRNLRRGLCYVVYAPIETVSNFFHNFARSLQEIEE</sequence>
<reference evidence="1 2" key="1">
    <citation type="submission" date="2019-08" db="EMBL/GenBank/DDBJ databases">
        <title>In-depth cultivation of the pig gut microbiome towards novel bacterial diversity and tailored functional studies.</title>
        <authorList>
            <person name="Wylensek D."/>
            <person name="Hitch T.C.A."/>
            <person name="Clavel T."/>
        </authorList>
    </citation>
    <scope>NUCLEOTIDE SEQUENCE [LARGE SCALE GENOMIC DNA]</scope>
    <source>
        <strain evidence="1 2">LKV-178-WT-2A</strain>
    </source>
</reference>
<protein>
    <submittedName>
        <fullName evidence="1">Uncharacterized protein</fullName>
    </submittedName>
</protein>
<gene>
    <name evidence="1" type="ORF">FYJ73_12210</name>
</gene>
<name>A0A7K0KHL8_9BACT</name>
<evidence type="ECO:0000313" key="1">
    <source>
        <dbReference type="EMBL" id="MST85418.1"/>
    </source>
</evidence>
<comment type="caution">
    <text evidence="1">The sequence shown here is derived from an EMBL/GenBank/DDBJ whole genome shotgun (WGS) entry which is preliminary data.</text>
</comment>